<dbReference type="HOGENOM" id="CLU_1330592_0_0_5"/>
<evidence type="ECO:0000313" key="2">
    <source>
        <dbReference type="EMBL" id="AGA64474.1"/>
    </source>
</evidence>
<reference evidence="2 3" key="1">
    <citation type="journal article" date="2012" name="Stand. Genomic Sci.">
        <title>Complete genome sequence of Liberibacter crescens BT-1.</title>
        <authorList>
            <person name="Leonard M.T."/>
            <person name="Fagen J.R."/>
            <person name="Davis-Richardson A.G."/>
            <person name="Davis M.J."/>
            <person name="Triplett E.W."/>
        </authorList>
    </citation>
    <scope>NUCLEOTIDE SEQUENCE [LARGE SCALE GENOMIC DNA]</scope>
    <source>
        <strain evidence="2 3">BT-1</strain>
    </source>
</reference>
<evidence type="ECO:0000313" key="3">
    <source>
        <dbReference type="Proteomes" id="UP000010799"/>
    </source>
</evidence>
<accession>L0ESI8</accession>
<name>L0ESI8_LIBCB</name>
<keyword evidence="1" id="KW-1133">Transmembrane helix</keyword>
<sequence>MSEGEDKAFKKIKQETYIRTITGVISAIAIGILLYFYNKILDYYNKILYAFKATPFEGKVLIIILFILLILACAVIFRQRINKGFIFKKNEDFIKIEKERDELYIKLSEAKNFKLKAKNLGQKMLEDSQYPSMSKKDLEECIPSMLDYYYFVCERLADIGIPQPYKEWKETGYDLLLKMEKYMHRVGSLLSEGDVDNARKKAEEMT</sequence>
<protein>
    <submittedName>
        <fullName evidence="2">Uncharacterized protein</fullName>
    </submittedName>
</protein>
<dbReference type="Proteomes" id="UP000010799">
    <property type="component" value="Chromosome"/>
</dbReference>
<keyword evidence="3" id="KW-1185">Reference proteome</keyword>
<feature type="transmembrane region" description="Helical" evidence="1">
    <location>
        <begin position="17"/>
        <end position="38"/>
    </location>
</feature>
<keyword evidence="1" id="KW-0812">Transmembrane</keyword>
<organism evidence="2 3">
    <name type="scientific">Liberibacter crescens (strain BT-1)</name>
    <dbReference type="NCBI Taxonomy" id="1215343"/>
    <lineage>
        <taxon>Bacteria</taxon>
        <taxon>Pseudomonadati</taxon>
        <taxon>Pseudomonadota</taxon>
        <taxon>Alphaproteobacteria</taxon>
        <taxon>Hyphomicrobiales</taxon>
        <taxon>Rhizobiaceae</taxon>
        <taxon>Liberibacter</taxon>
    </lineage>
</organism>
<proteinExistence type="predicted"/>
<dbReference type="PATRIC" id="fig|1215343.11.peg.492"/>
<keyword evidence="1" id="KW-0472">Membrane</keyword>
<dbReference type="EMBL" id="CP003789">
    <property type="protein sequence ID" value="AGA64474.1"/>
    <property type="molecule type" value="Genomic_DNA"/>
</dbReference>
<dbReference type="AlphaFoldDB" id="L0ESI8"/>
<gene>
    <name evidence="2" type="ordered locus">B488_04820</name>
</gene>
<dbReference type="RefSeq" id="WP_015272901.1">
    <property type="nucleotide sequence ID" value="NC_019907.1"/>
</dbReference>
<feature type="transmembrane region" description="Helical" evidence="1">
    <location>
        <begin position="58"/>
        <end position="77"/>
    </location>
</feature>
<evidence type="ECO:0000256" key="1">
    <source>
        <dbReference type="SAM" id="Phobius"/>
    </source>
</evidence>
<dbReference type="KEGG" id="lcc:B488_04820"/>